<dbReference type="PRINTS" id="PR00111">
    <property type="entry name" value="ABHYDROLASE"/>
</dbReference>
<sequence>MTYTDFTTAPVMALHGSASSSKQWQSLCEILEDRFHVITPDLPGYGDRPATGSQKGFAADADPIIQEIEELGQPVHLVGHSYGGAVAMKVAILRPDLLVSLTVYEPVLFCLLRNTTDQNQKFVSEMEAVAKSLQNAIAMNTPESGMATFIDYWNGEGTWQQLPTTAREKFVSKIDAVAQNFVRSFEETVTLQDLAIIDVPTMMMVGLESREVTQQISSMIAQVIPNAKLALMPGLDHMAPVDASEWVNPRIFHHMLEVEQYRVTGVEALRWVA</sequence>
<evidence type="ECO:0000259" key="1">
    <source>
        <dbReference type="Pfam" id="PF12697"/>
    </source>
</evidence>
<dbReference type="SUPFAM" id="SSF53474">
    <property type="entry name" value="alpha/beta-Hydrolases"/>
    <property type="match status" value="1"/>
</dbReference>
<keyword evidence="2" id="KW-0378">Hydrolase</keyword>
<proteinExistence type="predicted"/>
<dbReference type="PANTHER" id="PTHR43798">
    <property type="entry name" value="MONOACYLGLYCEROL LIPASE"/>
    <property type="match status" value="1"/>
</dbReference>
<dbReference type="InterPro" id="IPR029058">
    <property type="entry name" value="AB_hydrolase_fold"/>
</dbReference>
<gene>
    <name evidence="2" type="ORF">NBZ79_17010</name>
</gene>
<reference evidence="2" key="1">
    <citation type="submission" date="2022-06" db="EMBL/GenBank/DDBJ databases">
        <title>Sneathiella actinostolidae sp. nov., isolated from a sea anemonein the Western Pacific Ocean.</title>
        <authorList>
            <person name="Wei M.J."/>
        </authorList>
    </citation>
    <scope>NUCLEOTIDE SEQUENCE</scope>
    <source>
        <strain evidence="2">PHK-P5</strain>
    </source>
</reference>
<organism evidence="2 3">
    <name type="scientific">Sneathiella marina</name>
    <dbReference type="NCBI Taxonomy" id="2950108"/>
    <lineage>
        <taxon>Bacteria</taxon>
        <taxon>Pseudomonadati</taxon>
        <taxon>Pseudomonadota</taxon>
        <taxon>Alphaproteobacteria</taxon>
        <taxon>Sneathiellales</taxon>
        <taxon>Sneathiellaceae</taxon>
        <taxon>Sneathiella</taxon>
    </lineage>
</organism>
<accession>A0ABY4W0Y2</accession>
<dbReference type="Gene3D" id="3.40.50.1820">
    <property type="entry name" value="alpha/beta hydrolase"/>
    <property type="match status" value="1"/>
</dbReference>
<dbReference type="EMBL" id="CP098747">
    <property type="protein sequence ID" value="USG60860.1"/>
    <property type="molecule type" value="Genomic_DNA"/>
</dbReference>
<dbReference type="Pfam" id="PF12697">
    <property type="entry name" value="Abhydrolase_6"/>
    <property type="match status" value="1"/>
</dbReference>
<dbReference type="RefSeq" id="WP_251933763.1">
    <property type="nucleotide sequence ID" value="NZ_CP098747.1"/>
</dbReference>
<dbReference type="GO" id="GO:0016787">
    <property type="term" value="F:hydrolase activity"/>
    <property type="evidence" value="ECO:0007669"/>
    <property type="project" value="UniProtKB-KW"/>
</dbReference>
<feature type="domain" description="AB hydrolase-1" evidence="1">
    <location>
        <begin position="14"/>
        <end position="247"/>
    </location>
</feature>
<dbReference type="PANTHER" id="PTHR43798:SF33">
    <property type="entry name" value="HYDROLASE, PUTATIVE (AFU_ORTHOLOGUE AFUA_2G14860)-RELATED"/>
    <property type="match status" value="1"/>
</dbReference>
<protein>
    <submittedName>
        <fullName evidence="2">Alpha/beta hydrolase</fullName>
    </submittedName>
</protein>
<dbReference type="InterPro" id="IPR050266">
    <property type="entry name" value="AB_hydrolase_sf"/>
</dbReference>
<evidence type="ECO:0000313" key="2">
    <source>
        <dbReference type="EMBL" id="USG60860.1"/>
    </source>
</evidence>
<dbReference type="InterPro" id="IPR000073">
    <property type="entry name" value="AB_hydrolase_1"/>
</dbReference>
<name>A0ABY4W0Y2_9PROT</name>
<dbReference type="Proteomes" id="UP001056291">
    <property type="component" value="Chromosome"/>
</dbReference>
<evidence type="ECO:0000313" key="3">
    <source>
        <dbReference type="Proteomes" id="UP001056291"/>
    </source>
</evidence>
<keyword evidence="3" id="KW-1185">Reference proteome</keyword>